<keyword evidence="1" id="KW-0863">Zinc-finger</keyword>
<evidence type="ECO:0000313" key="4">
    <source>
        <dbReference type="Proteomes" id="UP000288716"/>
    </source>
</evidence>
<organism evidence="3 4">
    <name type="scientific">Leptotrombidium deliense</name>
    <dbReference type="NCBI Taxonomy" id="299467"/>
    <lineage>
        <taxon>Eukaryota</taxon>
        <taxon>Metazoa</taxon>
        <taxon>Ecdysozoa</taxon>
        <taxon>Arthropoda</taxon>
        <taxon>Chelicerata</taxon>
        <taxon>Arachnida</taxon>
        <taxon>Acari</taxon>
        <taxon>Acariformes</taxon>
        <taxon>Trombidiformes</taxon>
        <taxon>Prostigmata</taxon>
        <taxon>Anystina</taxon>
        <taxon>Parasitengona</taxon>
        <taxon>Trombiculoidea</taxon>
        <taxon>Trombiculidae</taxon>
        <taxon>Leptotrombidium</taxon>
    </lineage>
</organism>
<dbReference type="Gene3D" id="2.40.70.10">
    <property type="entry name" value="Acid Proteases"/>
    <property type="match status" value="1"/>
</dbReference>
<dbReference type="VEuPathDB" id="VectorBase:LDEU011601"/>
<dbReference type="Proteomes" id="UP000288716">
    <property type="component" value="Unassembled WGS sequence"/>
</dbReference>
<dbReference type="SUPFAM" id="SSF50630">
    <property type="entry name" value="Acid proteases"/>
    <property type="match status" value="1"/>
</dbReference>
<dbReference type="Gene3D" id="4.10.60.10">
    <property type="entry name" value="Zinc finger, CCHC-type"/>
    <property type="match status" value="1"/>
</dbReference>
<keyword evidence="4" id="KW-1185">Reference proteome</keyword>
<protein>
    <recommendedName>
        <fullName evidence="2">CCHC-type domain-containing protein</fullName>
    </recommendedName>
</protein>
<feature type="domain" description="CCHC-type" evidence="2">
    <location>
        <begin position="307"/>
        <end position="322"/>
    </location>
</feature>
<accession>A0A443RYY3</accession>
<evidence type="ECO:0000313" key="3">
    <source>
        <dbReference type="EMBL" id="RWS20439.1"/>
    </source>
</evidence>
<keyword evidence="1" id="KW-0862">Zinc</keyword>
<gene>
    <name evidence="3" type="ORF">B4U80_12077</name>
</gene>
<dbReference type="EMBL" id="NCKV01017573">
    <property type="protein sequence ID" value="RWS20439.1"/>
    <property type="molecule type" value="Genomic_DNA"/>
</dbReference>
<feature type="non-terminal residue" evidence="3">
    <location>
        <position position="464"/>
    </location>
</feature>
<dbReference type="GO" id="GO:0008270">
    <property type="term" value="F:zinc ion binding"/>
    <property type="evidence" value="ECO:0007669"/>
    <property type="project" value="UniProtKB-KW"/>
</dbReference>
<dbReference type="PANTHER" id="PTHR33223">
    <property type="entry name" value="CCHC-TYPE DOMAIN-CONTAINING PROTEIN"/>
    <property type="match status" value="1"/>
</dbReference>
<keyword evidence="1" id="KW-0479">Metal-binding</keyword>
<dbReference type="PANTHER" id="PTHR33223:SF6">
    <property type="entry name" value="CCHC-TYPE DOMAIN-CONTAINING PROTEIN"/>
    <property type="match status" value="1"/>
</dbReference>
<name>A0A443RYY3_9ACAR</name>
<evidence type="ECO:0000256" key="1">
    <source>
        <dbReference type="PROSITE-ProRule" id="PRU00047"/>
    </source>
</evidence>
<evidence type="ECO:0000259" key="2">
    <source>
        <dbReference type="PROSITE" id="PS50158"/>
    </source>
</evidence>
<dbReference type="InterPro" id="IPR021109">
    <property type="entry name" value="Peptidase_aspartic_dom_sf"/>
</dbReference>
<dbReference type="InterPro" id="IPR036875">
    <property type="entry name" value="Znf_CCHC_sf"/>
</dbReference>
<dbReference type="SUPFAM" id="SSF57756">
    <property type="entry name" value="Retrovirus zinc finger-like domains"/>
    <property type="match status" value="1"/>
</dbReference>
<sequence>MMRTEDSIAARDAEQCSTVRTGNDDVDEIENLIFFDCGDRTDANVGRRRSARIETMNTMRAVDRTEVSKAQSGQRPIGESMNVVLHTTPDLSASIATYSGKRHESLKSWLDSLETAKSQCNWSAQVVRGIAINRLRGEAKCWQSYDGKDHKEWSEWKKALRSAFDKPLTMREWNEMVNNRKQRDGESVAEYMSEKMALISRAPDDYKVNKEAAVDYLISGVADASVRRVFRIREYSRIHSLIEAARTMDRDTDVHANEQKTIDYKKKEVKWSSPINKQDRRIPEVLPKRIAAKDGSNFDSKRKSIVCYRCNTIGHIANECPQRQQLRIKEAEHAITNCILESKWPSKSITVVDAKVFEKMFEVMVDGGCERTVIRKSAIPEATKVNVCDGEKLKVVDNEVAILGAVLVNIDIGGFVAPVNAAVVENVPFDLIVGGDWRRNANVVISTFPDASIEIKKHLSVATM</sequence>
<dbReference type="GO" id="GO:0003676">
    <property type="term" value="F:nucleic acid binding"/>
    <property type="evidence" value="ECO:0007669"/>
    <property type="project" value="InterPro"/>
</dbReference>
<proteinExistence type="predicted"/>
<dbReference type="PROSITE" id="PS50158">
    <property type="entry name" value="ZF_CCHC"/>
    <property type="match status" value="1"/>
</dbReference>
<reference evidence="3 4" key="1">
    <citation type="journal article" date="2018" name="Gigascience">
        <title>Genomes of trombidid mites reveal novel predicted allergens and laterally-transferred genes associated with secondary metabolism.</title>
        <authorList>
            <person name="Dong X."/>
            <person name="Chaisiri K."/>
            <person name="Xia D."/>
            <person name="Armstrong S.D."/>
            <person name="Fang Y."/>
            <person name="Donnelly M.J."/>
            <person name="Kadowaki T."/>
            <person name="McGarry J.W."/>
            <person name="Darby A.C."/>
            <person name="Makepeace B.L."/>
        </authorList>
    </citation>
    <scope>NUCLEOTIDE SEQUENCE [LARGE SCALE GENOMIC DNA]</scope>
    <source>
        <strain evidence="3">UoL-UT</strain>
    </source>
</reference>
<comment type="caution">
    <text evidence="3">The sequence shown here is derived from an EMBL/GenBank/DDBJ whole genome shotgun (WGS) entry which is preliminary data.</text>
</comment>
<dbReference type="OrthoDB" id="6504792at2759"/>
<dbReference type="InterPro" id="IPR001878">
    <property type="entry name" value="Znf_CCHC"/>
</dbReference>
<dbReference type="Pfam" id="PF00098">
    <property type="entry name" value="zf-CCHC"/>
    <property type="match status" value="1"/>
</dbReference>
<dbReference type="AlphaFoldDB" id="A0A443RYY3"/>
<dbReference type="SMART" id="SM00343">
    <property type="entry name" value="ZnF_C2HC"/>
    <property type="match status" value="1"/>
</dbReference>